<dbReference type="Pfam" id="PF07715">
    <property type="entry name" value="Plug"/>
    <property type="match status" value="1"/>
</dbReference>
<evidence type="ECO:0000313" key="17">
    <source>
        <dbReference type="EMBL" id="MBB4152744.1"/>
    </source>
</evidence>
<evidence type="ECO:0000256" key="5">
    <source>
        <dbReference type="ARBA" id="ARBA00022692"/>
    </source>
</evidence>
<organism evidence="17 18">
    <name type="scientific">Sphingomonas jinjuensis</name>
    <dbReference type="NCBI Taxonomy" id="535907"/>
    <lineage>
        <taxon>Bacteria</taxon>
        <taxon>Pseudomonadati</taxon>
        <taxon>Pseudomonadota</taxon>
        <taxon>Alphaproteobacteria</taxon>
        <taxon>Sphingomonadales</taxon>
        <taxon>Sphingomonadaceae</taxon>
        <taxon>Sphingomonas</taxon>
    </lineage>
</organism>
<evidence type="ECO:0000256" key="10">
    <source>
        <dbReference type="ARBA" id="ARBA00023237"/>
    </source>
</evidence>
<dbReference type="GO" id="GO:0006826">
    <property type="term" value="P:iron ion transport"/>
    <property type="evidence" value="ECO:0007669"/>
    <property type="project" value="UniProtKB-KW"/>
</dbReference>
<dbReference type="AlphaFoldDB" id="A0A840FAD7"/>
<keyword evidence="5 11" id="KW-0812">Transmembrane</keyword>
<evidence type="ECO:0000259" key="15">
    <source>
        <dbReference type="Pfam" id="PF00593"/>
    </source>
</evidence>
<keyword evidence="4" id="KW-0410">Iron transport</keyword>
<name>A0A840FAD7_9SPHN</name>
<keyword evidence="6" id="KW-0408">Iron</keyword>
<keyword evidence="7" id="KW-0406">Ion transport</keyword>
<evidence type="ECO:0000259" key="16">
    <source>
        <dbReference type="Pfam" id="PF07715"/>
    </source>
</evidence>
<evidence type="ECO:0000256" key="7">
    <source>
        <dbReference type="ARBA" id="ARBA00023065"/>
    </source>
</evidence>
<dbReference type="EMBL" id="JACIEV010000001">
    <property type="protein sequence ID" value="MBB4152744.1"/>
    <property type="molecule type" value="Genomic_DNA"/>
</dbReference>
<evidence type="ECO:0000256" key="3">
    <source>
        <dbReference type="ARBA" id="ARBA00022452"/>
    </source>
</evidence>
<keyword evidence="3 11" id="KW-1134">Transmembrane beta strand</keyword>
<dbReference type="SUPFAM" id="SSF56935">
    <property type="entry name" value="Porins"/>
    <property type="match status" value="1"/>
</dbReference>
<dbReference type="PROSITE" id="PS52016">
    <property type="entry name" value="TONB_DEPENDENT_REC_3"/>
    <property type="match status" value="1"/>
</dbReference>
<dbReference type="InterPro" id="IPR036942">
    <property type="entry name" value="Beta-barrel_TonB_sf"/>
</dbReference>
<keyword evidence="9 11" id="KW-0472">Membrane</keyword>
<evidence type="ECO:0000256" key="6">
    <source>
        <dbReference type="ARBA" id="ARBA00023004"/>
    </source>
</evidence>
<feature type="region of interest" description="Disordered" evidence="13">
    <location>
        <begin position="38"/>
        <end position="59"/>
    </location>
</feature>
<protein>
    <submittedName>
        <fullName evidence="17">Outer membrane receptor protein involved in Fe transport</fullName>
    </submittedName>
</protein>
<keyword evidence="10 11" id="KW-0998">Cell outer membrane</keyword>
<feature type="chain" id="PRO_5033054206" evidence="14">
    <location>
        <begin position="30"/>
        <end position="819"/>
    </location>
</feature>
<comment type="caution">
    <text evidence="17">The sequence shown here is derived from an EMBL/GenBank/DDBJ whole genome shotgun (WGS) entry which is preliminary data.</text>
</comment>
<keyword evidence="8 12" id="KW-0798">TonB box</keyword>
<dbReference type="Gene3D" id="2.40.170.20">
    <property type="entry name" value="TonB-dependent receptor, beta-barrel domain"/>
    <property type="match status" value="1"/>
</dbReference>
<dbReference type="GO" id="GO:0009279">
    <property type="term" value="C:cell outer membrane"/>
    <property type="evidence" value="ECO:0007669"/>
    <property type="project" value="UniProtKB-SubCell"/>
</dbReference>
<feature type="compositionally biased region" description="Low complexity" evidence="13">
    <location>
        <begin position="38"/>
        <end position="48"/>
    </location>
</feature>
<feature type="domain" description="TonB-dependent receptor plug" evidence="16">
    <location>
        <begin position="73"/>
        <end position="186"/>
    </location>
</feature>
<keyword evidence="17" id="KW-0675">Receptor</keyword>
<dbReference type="Proteomes" id="UP000529795">
    <property type="component" value="Unassembled WGS sequence"/>
</dbReference>
<keyword evidence="2 11" id="KW-0813">Transport</keyword>
<evidence type="ECO:0000256" key="8">
    <source>
        <dbReference type="ARBA" id="ARBA00023077"/>
    </source>
</evidence>
<evidence type="ECO:0000313" key="18">
    <source>
        <dbReference type="Proteomes" id="UP000529795"/>
    </source>
</evidence>
<evidence type="ECO:0000256" key="11">
    <source>
        <dbReference type="PROSITE-ProRule" id="PRU01360"/>
    </source>
</evidence>
<comment type="similarity">
    <text evidence="11 12">Belongs to the TonB-dependent receptor family.</text>
</comment>
<dbReference type="PANTHER" id="PTHR32552:SF81">
    <property type="entry name" value="TONB-DEPENDENT OUTER MEMBRANE RECEPTOR"/>
    <property type="match status" value="1"/>
</dbReference>
<dbReference type="InterPro" id="IPR000531">
    <property type="entry name" value="Beta-barrel_TonB"/>
</dbReference>
<evidence type="ECO:0000256" key="13">
    <source>
        <dbReference type="SAM" id="MobiDB-lite"/>
    </source>
</evidence>
<reference evidence="17 18" key="1">
    <citation type="submission" date="2020-08" db="EMBL/GenBank/DDBJ databases">
        <title>Genomic Encyclopedia of Type Strains, Phase IV (KMG-IV): sequencing the most valuable type-strain genomes for metagenomic binning, comparative biology and taxonomic classification.</title>
        <authorList>
            <person name="Goeker M."/>
        </authorList>
    </citation>
    <scope>NUCLEOTIDE SEQUENCE [LARGE SCALE GENOMIC DNA]</scope>
    <source>
        <strain evidence="17 18">YC6723</strain>
    </source>
</reference>
<gene>
    <name evidence="17" type="ORF">GGQ80_000620</name>
</gene>
<dbReference type="InterPro" id="IPR039426">
    <property type="entry name" value="TonB-dep_rcpt-like"/>
</dbReference>
<evidence type="ECO:0000256" key="12">
    <source>
        <dbReference type="RuleBase" id="RU003357"/>
    </source>
</evidence>
<evidence type="ECO:0000256" key="4">
    <source>
        <dbReference type="ARBA" id="ARBA00022496"/>
    </source>
</evidence>
<comment type="subcellular location">
    <subcellularLocation>
        <location evidence="1 11">Cell outer membrane</location>
        <topology evidence="1 11">Multi-pass membrane protein</topology>
    </subcellularLocation>
</comment>
<keyword evidence="14" id="KW-0732">Signal</keyword>
<proteinExistence type="inferred from homology"/>
<feature type="domain" description="TonB-dependent receptor-like beta-barrel" evidence="15">
    <location>
        <begin position="391"/>
        <end position="782"/>
    </location>
</feature>
<evidence type="ECO:0000256" key="1">
    <source>
        <dbReference type="ARBA" id="ARBA00004571"/>
    </source>
</evidence>
<evidence type="ECO:0000256" key="2">
    <source>
        <dbReference type="ARBA" id="ARBA00022448"/>
    </source>
</evidence>
<feature type="signal peptide" evidence="14">
    <location>
        <begin position="1"/>
        <end position="29"/>
    </location>
</feature>
<evidence type="ECO:0000256" key="14">
    <source>
        <dbReference type="SAM" id="SignalP"/>
    </source>
</evidence>
<sequence length="819" mass="89442">MTVNLGSRRVLAASSVSLIVLCWASAAVAQDAAQMTPQAQQQDASQDQVPGRVTEPATSDDIIVTATKRSESLSKVPISITAFSQENMDSRGIRDIRDVVAQTPGLDISRGAGGSGSQTRFIIRGIDSNAGAATSAIYIDDTPIQTRNSSLNYNGTTIPFIFDVERVEVLRGPQGTLFGASAQGGAVRFITPTPSLTQYSAYGRAAVNVVDGGGTGYEAGAALGGPIVNDVLGFRASVYRRYNAGWIDRQSWLDPNDRKENANSDQTFVARGSLLFRPTDWLSIAPSVTYQELKFDDRADLWTRCPASTGSPGSTGTLNPCPLGASDPQNGKFLSYSPVAQPSTDRFVLPSLKVVGEWGSTSVTSVTSLFRRHVTDLNDATYINARNYFGNAYLFPITPTVPRTIGTQNPDTHQRLFAQELRISGGESDALIRYTAGLYYSRSSVETSLPITLPTYSALYLYRFGRTPEQAGIPPRVGDAIYFGNEYTTEQEIAAFANVDFRVTNRLTATIGGRYSRNKLDFDVTERGVSYPPLGISRYQGQQRSHPFLPKASLSFQATRDTLYYATYSEGFRTGGVNRALPDVCQAEAQQLGLNARDFSPDKTKSYEIGSKGRVLGGTLSYEASAYYVQWQNIQQQLRLQCLFALVQNTAEATSKGFDLNLTLRPSRSLTVGFGVGYVDAKYDQTILIGTAPQVLADQTLGATPWTVNSNVEYRFHVGRQEAFVRAQYNLKSVNKGLFLFQEPTATTYDPTRIYPNDFRSLDLRAGVDVGQVNVSVYAENVLNDNGYLVNAPTYVRGPLWRGAAARPRTIGLQLIARY</sequence>
<dbReference type="InterPro" id="IPR012910">
    <property type="entry name" value="Plug_dom"/>
</dbReference>
<accession>A0A840FAD7</accession>
<dbReference type="RefSeq" id="WP_183982390.1">
    <property type="nucleotide sequence ID" value="NZ_JACIEV010000001.1"/>
</dbReference>
<evidence type="ECO:0000256" key="9">
    <source>
        <dbReference type="ARBA" id="ARBA00023136"/>
    </source>
</evidence>
<dbReference type="PANTHER" id="PTHR32552">
    <property type="entry name" value="FERRICHROME IRON RECEPTOR-RELATED"/>
    <property type="match status" value="1"/>
</dbReference>
<keyword evidence="18" id="KW-1185">Reference proteome</keyword>
<dbReference type="Pfam" id="PF00593">
    <property type="entry name" value="TonB_dep_Rec_b-barrel"/>
    <property type="match status" value="1"/>
</dbReference>